<gene>
    <name evidence="2" type="ORF">QTN89_20120</name>
</gene>
<organism evidence="2 3">
    <name type="scientific">Roseiconus lacunae</name>
    <dbReference type="NCBI Taxonomy" id="2605694"/>
    <lineage>
        <taxon>Bacteria</taxon>
        <taxon>Pseudomonadati</taxon>
        <taxon>Planctomycetota</taxon>
        <taxon>Planctomycetia</taxon>
        <taxon>Pirellulales</taxon>
        <taxon>Pirellulaceae</taxon>
        <taxon>Roseiconus</taxon>
    </lineage>
</organism>
<dbReference type="EMBL" id="JASZZN010000016">
    <property type="protein sequence ID" value="MDM4017765.1"/>
    <property type="molecule type" value="Genomic_DNA"/>
</dbReference>
<feature type="region of interest" description="Disordered" evidence="1">
    <location>
        <begin position="365"/>
        <end position="416"/>
    </location>
</feature>
<evidence type="ECO:0000256" key="1">
    <source>
        <dbReference type="SAM" id="MobiDB-lite"/>
    </source>
</evidence>
<evidence type="ECO:0008006" key="4">
    <source>
        <dbReference type="Google" id="ProtNLM"/>
    </source>
</evidence>
<proteinExistence type="predicted"/>
<dbReference type="CDD" id="cd01029">
    <property type="entry name" value="TOPRIM_primases"/>
    <property type="match status" value="1"/>
</dbReference>
<dbReference type="InterPro" id="IPR034154">
    <property type="entry name" value="TOPRIM_DnaG/twinkle"/>
</dbReference>
<protein>
    <recommendedName>
        <fullName evidence="4">DNA primase</fullName>
    </recommendedName>
</protein>
<dbReference type="Proteomes" id="UP001239462">
    <property type="component" value="Unassembled WGS sequence"/>
</dbReference>
<name>A0ABT7PMQ1_9BACT</name>
<dbReference type="Gene3D" id="3.40.1360.10">
    <property type="match status" value="1"/>
</dbReference>
<comment type="caution">
    <text evidence="2">The sequence shown here is derived from an EMBL/GenBank/DDBJ whole genome shotgun (WGS) entry which is preliminary data.</text>
</comment>
<reference evidence="2 3" key="1">
    <citation type="submission" date="2023-06" db="EMBL/GenBank/DDBJ databases">
        <title>Roseiconus lacunae JC819 isolated from Gulf of Mannar region, Tamil Nadu.</title>
        <authorList>
            <person name="Pk S."/>
            <person name="Ch S."/>
            <person name="Ch V.R."/>
        </authorList>
    </citation>
    <scope>NUCLEOTIDE SEQUENCE [LARGE SCALE GENOMIC DNA]</scope>
    <source>
        <strain evidence="2 3">JC819</strain>
    </source>
</reference>
<keyword evidence="3" id="KW-1185">Reference proteome</keyword>
<accession>A0ABT7PMQ1</accession>
<feature type="compositionally biased region" description="Polar residues" evidence="1">
    <location>
        <begin position="384"/>
        <end position="393"/>
    </location>
</feature>
<evidence type="ECO:0000313" key="2">
    <source>
        <dbReference type="EMBL" id="MDM4017765.1"/>
    </source>
</evidence>
<dbReference type="RefSeq" id="WP_289165299.1">
    <property type="nucleotide sequence ID" value="NZ_JASZZN010000016.1"/>
</dbReference>
<sequence length="452" mass="47872">MIDFTRIKQAADGRCSAAIAATTGIPVEHLTKGPTDWACDQCGGKSVFYPDSRDGGANSHGRVCCRNCTGAKPTSDIIDTVQRFGGHKNAAAAARAVCESLGLDPARFGIGVGDRAPEPYRGDVVAGVAKAKGVPVESLLSYGAKPTTRNGLPACAVDVYDMAGKPVGTFDMTLAPEDKGKFSRGTYGVFLPGRKPSPGERWVLVEGCKDAAALASLGYNAAGMPTSYLPFEFAPLFEDCDVVLAPDLDKAGFDGVQRSSAALHGIAARVEFARMPGEFKLTGGDDVRDAIQRFGAEAVRSAIEKTRLCNPVDQENYDEFGFRLLQSPVRRPLQQAVNVDLSSIQSIAVTLSDGQTITLQLSGTPACAKKNDSHKDEPAPPSEQPTSQQNSQVEAADAEPLQDGQPLETRTQGDDATCDVCGDAMVRSEITIGGWVNFDCQNCGHVRPVQVE</sequence>
<evidence type="ECO:0000313" key="3">
    <source>
        <dbReference type="Proteomes" id="UP001239462"/>
    </source>
</evidence>
<dbReference type="SUPFAM" id="SSF56731">
    <property type="entry name" value="DNA primase core"/>
    <property type="match status" value="1"/>
</dbReference>
<feature type="compositionally biased region" description="Basic and acidic residues" evidence="1">
    <location>
        <begin position="369"/>
        <end position="378"/>
    </location>
</feature>